<evidence type="ECO:0000259" key="1">
    <source>
        <dbReference type="Pfam" id="PF18299"/>
    </source>
</evidence>
<organism evidence="2">
    <name type="scientific">Lotharella oceanica</name>
    <dbReference type="NCBI Taxonomy" id="641309"/>
    <lineage>
        <taxon>Eukaryota</taxon>
        <taxon>Sar</taxon>
        <taxon>Rhizaria</taxon>
        <taxon>Cercozoa</taxon>
        <taxon>Chlorarachniophyceae</taxon>
        <taxon>Lotharella</taxon>
    </lineage>
</organism>
<dbReference type="EMBL" id="HBHP01000194">
    <property type="protein sequence ID" value="CAD9744016.1"/>
    <property type="molecule type" value="Transcribed_RNA"/>
</dbReference>
<evidence type="ECO:0000313" key="2">
    <source>
        <dbReference type="EMBL" id="CAD9744016.1"/>
    </source>
</evidence>
<dbReference type="Pfam" id="PF18299">
    <property type="entry name" value="R2K_2"/>
    <property type="match status" value="1"/>
</dbReference>
<proteinExistence type="predicted"/>
<name>A0A7S2X520_9EUKA</name>
<reference evidence="2" key="1">
    <citation type="submission" date="2021-01" db="EMBL/GenBank/DDBJ databases">
        <authorList>
            <person name="Corre E."/>
            <person name="Pelletier E."/>
            <person name="Niang G."/>
            <person name="Scheremetjew M."/>
            <person name="Finn R."/>
            <person name="Kale V."/>
            <person name="Holt S."/>
            <person name="Cochrane G."/>
            <person name="Meng A."/>
            <person name="Brown T."/>
            <person name="Cohen L."/>
        </authorList>
    </citation>
    <scope>NUCLEOTIDE SEQUENCE</scope>
    <source>
        <strain evidence="2">CCMP622</strain>
    </source>
</reference>
<accession>A0A7S2X520</accession>
<sequence length="282" mass="31406">MQTSGLSTAKAKDGKETFPKRCFVQWFQEGVIPGDYQGVVAEMKSRGVPVTMKTTEDILAKPLPLTQHDLVVGNFDWTHIATKQLGCTVTPPDYPKCIEHLLHRKIWQSTLGEVQAFLKSKERKVEQVFIKPAESAKVFAAIIEPKDQMIDALIAGVPGVMPGLAKSTPVHCAEVVKMLSEYRAYVVEGEIRQVCHYIGKKEVKLDMEVVKKAVNTLCKSEEGKHLRGFGIDFAVLEKDGKRVTCLIEVNDGFSLGKYEGLSGKDYTDLLVARWAELVRGRK</sequence>
<dbReference type="InterPro" id="IPR041261">
    <property type="entry name" value="R2K_2"/>
</dbReference>
<dbReference type="AlphaFoldDB" id="A0A7S2X520"/>
<feature type="domain" description="ATP-grasp" evidence="1">
    <location>
        <begin position="102"/>
        <end position="268"/>
    </location>
</feature>
<gene>
    <name evidence="2" type="ORF">LSP00402_LOCUS140</name>
</gene>
<protein>
    <recommendedName>
        <fullName evidence="1">ATP-grasp domain-containing protein</fullName>
    </recommendedName>
</protein>